<evidence type="ECO:0000313" key="1">
    <source>
        <dbReference type="EMBL" id="TMS59287.1"/>
    </source>
</evidence>
<keyword evidence="2" id="KW-1185">Reference proteome</keyword>
<comment type="caution">
    <text evidence="1">The sequence shown here is derived from an EMBL/GenBank/DDBJ whole genome shotgun (WGS) entry which is preliminary data.</text>
</comment>
<dbReference type="Proteomes" id="UP000004277">
    <property type="component" value="Unassembled WGS sequence"/>
</dbReference>
<sequence>MTQDIYPVATLSPEKLDSLRKLTHILYLLYAIFWLTGGVTALVAIIINYIKRDEVQGTLYASHFTWQIRSFWWSVVWGVVGSLLLVVLVGFAVLGVLFIWMLYRIVKGWLYLNDGKPMYANR</sequence>
<proteinExistence type="predicted"/>
<reference evidence="1" key="1">
    <citation type="submission" date="2019-05" db="EMBL/GenBank/DDBJ databases">
        <title>Revised genome assembly of Burkholderiaceae (previously Ralstonia) sp. PBA.</title>
        <authorList>
            <person name="Gan H.M."/>
        </authorList>
    </citation>
    <scope>NUCLEOTIDE SEQUENCE</scope>
    <source>
        <strain evidence="1">PBA</strain>
    </source>
</reference>
<protein>
    <submittedName>
        <fullName evidence="1">Uncharacterized protein</fullName>
    </submittedName>
</protein>
<gene>
    <name evidence="1" type="ORF">MW7_003650</name>
</gene>
<name>A0ACD3SSV2_9BURK</name>
<organism evidence="1 2">
    <name type="scientific">Imbroritus primus</name>
    <dbReference type="NCBI Taxonomy" id="3058603"/>
    <lineage>
        <taxon>Bacteria</taxon>
        <taxon>Pseudomonadati</taxon>
        <taxon>Pseudomonadota</taxon>
        <taxon>Betaproteobacteria</taxon>
        <taxon>Burkholderiales</taxon>
        <taxon>Burkholderiaceae</taxon>
        <taxon>Imbroritus</taxon>
    </lineage>
</organism>
<dbReference type="EMBL" id="AKCV02000011">
    <property type="protein sequence ID" value="TMS59287.1"/>
    <property type="molecule type" value="Genomic_DNA"/>
</dbReference>
<accession>A0ACD3SSV2</accession>
<evidence type="ECO:0000313" key="2">
    <source>
        <dbReference type="Proteomes" id="UP000004277"/>
    </source>
</evidence>